<dbReference type="InterPro" id="IPR036388">
    <property type="entry name" value="WH-like_DNA-bd_sf"/>
</dbReference>
<name>A0A2M7QHQ6_9BACT</name>
<dbReference type="InterPro" id="IPR003488">
    <property type="entry name" value="DprA"/>
</dbReference>
<dbReference type="AlphaFoldDB" id="A0A2M7QHQ6"/>
<dbReference type="EMBL" id="PFLI01000135">
    <property type="protein sequence ID" value="PIY71854.1"/>
    <property type="molecule type" value="Genomic_DNA"/>
</dbReference>
<proteinExistence type="inferred from homology"/>
<dbReference type="Gene3D" id="3.40.50.450">
    <property type="match status" value="1"/>
</dbReference>
<sequence>MQDQEDLLYHLAFSCFLGIGPVTFQKLVAHFGSAKKAYTISEKQLSDILRRDIFEKFINYRRDFKPDKQLELFNKRGIHTIHQNHDYYPYQLKNISDPPICLYIKGNLKTICFEEPPQGDYFFGIVGTRRPTSYGMQITKKFTSDLCRAGFVIVSGMAMGVDAIAHKTAIDEGGKTVAVLGCGVDVVYPNVNKYLFNEIIKKGGIIVSEFPPGRTVLKGLFVARNRIVSGLSQGVCIIEGTNTSGSLITARFAAEQGKDVFAPPVPITSEMSQAPNLLIKQGAKFITSVSDILEEYQMKIVPAKEKDILINCDLEQKKILELIIQEPCSIDDIVNKTHLLITEILKTMSIFEINGIVEKNSEGKYQVRR</sequence>
<comment type="similarity">
    <text evidence="1">Belongs to the DprA/Smf family.</text>
</comment>
<reference evidence="4" key="1">
    <citation type="submission" date="2017-09" db="EMBL/GenBank/DDBJ databases">
        <title>Depth-based differentiation of microbial function through sediment-hosted aquifers and enrichment of novel symbionts in the deep terrestrial subsurface.</title>
        <authorList>
            <person name="Probst A.J."/>
            <person name="Ladd B."/>
            <person name="Jarett J.K."/>
            <person name="Geller-Mcgrath D.E."/>
            <person name="Sieber C.M.K."/>
            <person name="Emerson J.B."/>
            <person name="Anantharaman K."/>
            <person name="Thomas B.C."/>
            <person name="Malmstrom R."/>
            <person name="Stieglmeier M."/>
            <person name="Klingl A."/>
            <person name="Woyke T."/>
            <person name="Ryan C.M."/>
            <person name="Banfield J.F."/>
        </authorList>
    </citation>
    <scope>NUCLEOTIDE SEQUENCE [LARGE SCALE GENOMIC DNA]</scope>
</reference>
<dbReference type="Gene3D" id="1.10.10.10">
    <property type="entry name" value="Winged helix-like DNA-binding domain superfamily/Winged helix DNA-binding domain"/>
    <property type="match status" value="1"/>
</dbReference>
<dbReference type="InterPro" id="IPR057666">
    <property type="entry name" value="DrpA_SLOG"/>
</dbReference>
<dbReference type="Pfam" id="PF02481">
    <property type="entry name" value="DNA_processg_A"/>
    <property type="match status" value="1"/>
</dbReference>
<dbReference type="Proteomes" id="UP000229401">
    <property type="component" value="Unassembled WGS sequence"/>
</dbReference>
<feature type="domain" description="Smf/DprA SLOG" evidence="2">
    <location>
        <begin position="81"/>
        <end position="296"/>
    </location>
</feature>
<dbReference type="PANTHER" id="PTHR43022:SF1">
    <property type="entry name" value="PROTEIN SMF"/>
    <property type="match status" value="1"/>
</dbReference>
<dbReference type="NCBIfam" id="TIGR00732">
    <property type="entry name" value="dprA"/>
    <property type="match status" value="1"/>
</dbReference>
<gene>
    <name evidence="3" type="primary">dprA</name>
    <name evidence="3" type="ORF">COY87_04005</name>
</gene>
<organism evidence="3 4">
    <name type="scientific">Candidatus Roizmanbacteria bacterium CG_4_10_14_0_8_um_filter_33_9</name>
    <dbReference type="NCBI Taxonomy" id="1974826"/>
    <lineage>
        <taxon>Bacteria</taxon>
        <taxon>Candidatus Roizmaniibacteriota</taxon>
    </lineage>
</organism>
<protein>
    <submittedName>
        <fullName evidence="3">DNA-protecting protein DprA</fullName>
    </submittedName>
</protein>
<evidence type="ECO:0000259" key="2">
    <source>
        <dbReference type="Pfam" id="PF02481"/>
    </source>
</evidence>
<accession>A0A2M7QHQ6</accession>
<dbReference type="GO" id="GO:0009294">
    <property type="term" value="P:DNA-mediated transformation"/>
    <property type="evidence" value="ECO:0007669"/>
    <property type="project" value="InterPro"/>
</dbReference>
<dbReference type="PANTHER" id="PTHR43022">
    <property type="entry name" value="PROTEIN SMF"/>
    <property type="match status" value="1"/>
</dbReference>
<dbReference type="SUPFAM" id="SSF102405">
    <property type="entry name" value="MCP/YpsA-like"/>
    <property type="match status" value="1"/>
</dbReference>
<comment type="caution">
    <text evidence="3">The sequence shown here is derived from an EMBL/GenBank/DDBJ whole genome shotgun (WGS) entry which is preliminary data.</text>
</comment>
<evidence type="ECO:0000313" key="4">
    <source>
        <dbReference type="Proteomes" id="UP000229401"/>
    </source>
</evidence>
<evidence type="ECO:0000313" key="3">
    <source>
        <dbReference type="EMBL" id="PIY71854.1"/>
    </source>
</evidence>
<evidence type="ECO:0000256" key="1">
    <source>
        <dbReference type="ARBA" id="ARBA00006525"/>
    </source>
</evidence>